<feature type="region of interest" description="Disordered" evidence="1">
    <location>
        <begin position="71"/>
        <end position="96"/>
    </location>
</feature>
<keyword evidence="3" id="KW-1185">Reference proteome</keyword>
<organism evidence="2 3">
    <name type="scientific">Brenthis ino</name>
    <name type="common">lesser marbled fritillary</name>
    <dbReference type="NCBI Taxonomy" id="405034"/>
    <lineage>
        <taxon>Eukaryota</taxon>
        <taxon>Metazoa</taxon>
        <taxon>Ecdysozoa</taxon>
        <taxon>Arthropoda</taxon>
        <taxon>Hexapoda</taxon>
        <taxon>Insecta</taxon>
        <taxon>Pterygota</taxon>
        <taxon>Neoptera</taxon>
        <taxon>Endopterygota</taxon>
        <taxon>Lepidoptera</taxon>
        <taxon>Glossata</taxon>
        <taxon>Ditrysia</taxon>
        <taxon>Papilionoidea</taxon>
        <taxon>Nymphalidae</taxon>
        <taxon>Heliconiinae</taxon>
        <taxon>Argynnini</taxon>
        <taxon>Brenthis</taxon>
    </lineage>
</organism>
<dbReference type="AlphaFoldDB" id="A0A8J9YB77"/>
<name>A0A8J9YB77_9NEOP</name>
<accession>A0A8J9YB77</accession>
<dbReference type="Proteomes" id="UP000838878">
    <property type="component" value="Chromosome 14"/>
</dbReference>
<dbReference type="OrthoDB" id="7370573at2759"/>
<evidence type="ECO:0000256" key="1">
    <source>
        <dbReference type="SAM" id="MobiDB-lite"/>
    </source>
</evidence>
<dbReference type="EMBL" id="OV170234">
    <property type="protein sequence ID" value="CAH0720000.1"/>
    <property type="molecule type" value="Genomic_DNA"/>
</dbReference>
<gene>
    <name evidence="2" type="ORF">BINO364_LOCUS6279</name>
</gene>
<sequence>MPELGPIMRALELQRLIENKVTEWRERSARVAGTSVADSYQQPLHFKRHINRRKNSAEINRIIAKYSRPNKRPDEHRFTLPKCPKEPPVRPARQKKLKPNLKISRSEENLLNVGVMDAPDPTVNDRVQKRFSLSKYNTKSCEDITAFVDFGHTMKSKNFEENSILNSKSAPSAPSIESSSVARRNLHSIGEDISIITDLGDSGIHFRYSASNFATSTPISNRKTCPPGDTVSVLEFDTCAKYNSVMNGELKKGISEPDILSKKSVESGSTLDIRKRWKLIKPPFRKGAFDCLLRWRGKRPQTDQSR</sequence>
<reference evidence="2" key="1">
    <citation type="submission" date="2021-12" db="EMBL/GenBank/DDBJ databases">
        <authorList>
            <person name="Martin H S."/>
        </authorList>
    </citation>
    <scope>NUCLEOTIDE SEQUENCE</scope>
</reference>
<evidence type="ECO:0000313" key="2">
    <source>
        <dbReference type="EMBL" id="CAH0720000.1"/>
    </source>
</evidence>
<feature type="compositionally biased region" description="Basic and acidic residues" evidence="1">
    <location>
        <begin position="71"/>
        <end position="88"/>
    </location>
</feature>
<protein>
    <submittedName>
        <fullName evidence="2">Uncharacterized protein</fullName>
    </submittedName>
</protein>
<evidence type="ECO:0000313" key="3">
    <source>
        <dbReference type="Proteomes" id="UP000838878"/>
    </source>
</evidence>
<feature type="non-terminal residue" evidence="2">
    <location>
        <position position="306"/>
    </location>
</feature>
<proteinExistence type="predicted"/>